<dbReference type="SUPFAM" id="SSF46785">
    <property type="entry name" value="Winged helix' DNA-binding domain"/>
    <property type="match status" value="1"/>
</dbReference>
<evidence type="ECO:0000259" key="7">
    <source>
        <dbReference type="PROSITE" id="PS50102"/>
    </source>
</evidence>
<dbReference type="InterPro" id="IPR035979">
    <property type="entry name" value="RBD_domain_sf"/>
</dbReference>
<keyword evidence="10" id="KW-1185">Reference proteome</keyword>
<dbReference type="InterPro" id="IPR036388">
    <property type="entry name" value="WH-like_DNA-bd_sf"/>
</dbReference>
<sequence>MEGGVQRLISTVDSSSPPISAADSVADEVVVVVDSSPPSANDDSLPLPAASSEADLRAKIIKQVEYYFSEENLPSDKFLMKYVKKDKEGFVPISLIATFRKLKRLTKDSTVIADALKESSQLVVSSDAKKVRRLHPLPSSETNCPKSCTVVVENLPEDRSTENIRRIFGQVGSIKSISVHDPQVTGDANRTKAEKLISGKLHALIEYETEEAAEKAVVTLNDETDWRNGLRVQLLQKRIGPGPGRKTRKGSDSEKSGHDRVPDDRVPVSVKEGEKDADAPDDEEGDHVSKEKNGRKGRNRSKGQKHRGNNGMGHGTASAVEPSKPPPGPRMPDGTRGFAMGRGRPLISGNV</sequence>
<reference evidence="9" key="1">
    <citation type="submission" date="2024-03" db="EMBL/GenBank/DDBJ databases">
        <title>WGS assembly of Saponaria officinalis var. Norfolk2.</title>
        <authorList>
            <person name="Jenkins J."/>
            <person name="Shu S."/>
            <person name="Grimwood J."/>
            <person name="Barry K."/>
            <person name="Goodstein D."/>
            <person name="Schmutz J."/>
            <person name="Leebens-Mack J."/>
            <person name="Osbourn A."/>
        </authorList>
    </citation>
    <scope>NUCLEOTIDE SEQUENCE [LARGE SCALE GENOMIC DNA]</scope>
    <source>
        <strain evidence="9">JIC</strain>
    </source>
</reference>
<dbReference type="InterPro" id="IPR002344">
    <property type="entry name" value="Lupus_La"/>
</dbReference>
<protein>
    <recommendedName>
        <fullName evidence="11">La-related protein 6A</fullName>
    </recommendedName>
</protein>
<organism evidence="9 10">
    <name type="scientific">Saponaria officinalis</name>
    <name type="common">Common soapwort</name>
    <name type="synonym">Lychnis saponaria</name>
    <dbReference type="NCBI Taxonomy" id="3572"/>
    <lineage>
        <taxon>Eukaryota</taxon>
        <taxon>Viridiplantae</taxon>
        <taxon>Streptophyta</taxon>
        <taxon>Embryophyta</taxon>
        <taxon>Tracheophyta</taxon>
        <taxon>Spermatophyta</taxon>
        <taxon>Magnoliopsida</taxon>
        <taxon>eudicotyledons</taxon>
        <taxon>Gunneridae</taxon>
        <taxon>Pentapetalae</taxon>
        <taxon>Caryophyllales</taxon>
        <taxon>Caryophyllaceae</taxon>
        <taxon>Caryophylleae</taxon>
        <taxon>Saponaria</taxon>
    </lineage>
</organism>
<dbReference type="InterPro" id="IPR045180">
    <property type="entry name" value="La_dom_prot"/>
</dbReference>
<gene>
    <name evidence="9" type="ORF">RND81_06G093900</name>
</gene>
<evidence type="ECO:0000313" key="10">
    <source>
        <dbReference type="Proteomes" id="UP001443914"/>
    </source>
</evidence>
<comment type="caution">
    <text evidence="9">The sequence shown here is derived from an EMBL/GenBank/DDBJ whole genome shotgun (WGS) entry which is preliminary data.</text>
</comment>
<evidence type="ECO:0000256" key="1">
    <source>
        <dbReference type="ARBA" id="ARBA00002339"/>
    </source>
</evidence>
<evidence type="ECO:0008006" key="11">
    <source>
        <dbReference type="Google" id="ProtNLM"/>
    </source>
</evidence>
<dbReference type="GO" id="GO:0005634">
    <property type="term" value="C:nucleus"/>
    <property type="evidence" value="ECO:0007669"/>
    <property type="project" value="UniProtKB-SubCell"/>
</dbReference>
<dbReference type="Pfam" id="PF00076">
    <property type="entry name" value="RRM_1"/>
    <property type="match status" value="1"/>
</dbReference>
<comment type="subcellular location">
    <subcellularLocation>
        <location evidence="2">Nucleus</location>
    </subcellularLocation>
</comment>
<name>A0AAW1K953_SAPOF</name>
<feature type="compositionally biased region" description="Basic and acidic residues" evidence="6">
    <location>
        <begin position="249"/>
        <end position="278"/>
    </location>
</feature>
<dbReference type="PRINTS" id="PR00302">
    <property type="entry name" value="LUPUSLA"/>
</dbReference>
<dbReference type="GO" id="GO:0006396">
    <property type="term" value="P:RNA processing"/>
    <property type="evidence" value="ECO:0007669"/>
    <property type="project" value="InterPro"/>
</dbReference>
<dbReference type="CDD" id="cd08033">
    <property type="entry name" value="LARP_6"/>
    <property type="match status" value="1"/>
</dbReference>
<dbReference type="FunFam" id="1.10.10.10:FF:000158">
    <property type="entry name" value="La ribonucleoprotein domain family member 7"/>
    <property type="match status" value="1"/>
</dbReference>
<dbReference type="Pfam" id="PF05383">
    <property type="entry name" value="La"/>
    <property type="match status" value="1"/>
</dbReference>
<comment type="function">
    <text evidence="1">Transcriptional regulator.</text>
</comment>
<keyword evidence="3 5" id="KW-0694">RNA-binding</keyword>
<dbReference type="GO" id="GO:0003729">
    <property type="term" value="F:mRNA binding"/>
    <property type="evidence" value="ECO:0007669"/>
    <property type="project" value="TreeGrafter"/>
</dbReference>
<dbReference type="EMBL" id="JBDFQZ010000006">
    <property type="protein sequence ID" value="KAK9714432.1"/>
    <property type="molecule type" value="Genomic_DNA"/>
</dbReference>
<dbReference type="PROSITE" id="PS50961">
    <property type="entry name" value="HTH_LA"/>
    <property type="match status" value="1"/>
</dbReference>
<dbReference type="InterPro" id="IPR034878">
    <property type="entry name" value="La-rel_plant_RRM"/>
</dbReference>
<feature type="domain" description="HTH La-type RNA-binding" evidence="8">
    <location>
        <begin position="50"/>
        <end position="141"/>
    </location>
</feature>
<dbReference type="InterPro" id="IPR006630">
    <property type="entry name" value="La_HTH"/>
</dbReference>
<evidence type="ECO:0000256" key="5">
    <source>
        <dbReference type="PROSITE-ProRule" id="PRU00332"/>
    </source>
</evidence>
<dbReference type="SMART" id="SM00715">
    <property type="entry name" value="LA"/>
    <property type="match status" value="1"/>
</dbReference>
<dbReference type="SMART" id="SM00360">
    <property type="entry name" value="RRM"/>
    <property type="match status" value="1"/>
</dbReference>
<dbReference type="InterPro" id="IPR012677">
    <property type="entry name" value="Nucleotide-bd_a/b_plait_sf"/>
</dbReference>
<dbReference type="PANTHER" id="PTHR22792">
    <property type="entry name" value="LUPUS LA PROTEIN-RELATED"/>
    <property type="match status" value="1"/>
</dbReference>
<dbReference type="SUPFAM" id="SSF54928">
    <property type="entry name" value="RNA-binding domain, RBD"/>
    <property type="match status" value="1"/>
</dbReference>
<dbReference type="InterPro" id="IPR000504">
    <property type="entry name" value="RRM_dom"/>
</dbReference>
<evidence type="ECO:0000259" key="8">
    <source>
        <dbReference type="PROSITE" id="PS50961"/>
    </source>
</evidence>
<feature type="compositionally biased region" description="Low complexity" evidence="6">
    <location>
        <begin position="12"/>
        <end position="21"/>
    </location>
</feature>
<dbReference type="Proteomes" id="UP001443914">
    <property type="component" value="Unassembled WGS sequence"/>
</dbReference>
<dbReference type="PANTHER" id="PTHR22792:SF159">
    <property type="entry name" value="LA-RELATED PROTEIN 1B-RELATED"/>
    <property type="match status" value="1"/>
</dbReference>
<dbReference type="Gene3D" id="1.10.10.10">
    <property type="entry name" value="Winged helix-like DNA-binding domain superfamily/Winged helix DNA-binding domain"/>
    <property type="match status" value="1"/>
</dbReference>
<evidence type="ECO:0000256" key="2">
    <source>
        <dbReference type="ARBA" id="ARBA00004123"/>
    </source>
</evidence>
<evidence type="ECO:0000256" key="6">
    <source>
        <dbReference type="SAM" id="MobiDB-lite"/>
    </source>
</evidence>
<feature type="domain" description="RRM" evidence="7">
    <location>
        <begin position="148"/>
        <end position="237"/>
    </location>
</feature>
<dbReference type="GO" id="GO:1990904">
    <property type="term" value="C:ribonucleoprotein complex"/>
    <property type="evidence" value="ECO:0007669"/>
    <property type="project" value="InterPro"/>
</dbReference>
<evidence type="ECO:0000256" key="4">
    <source>
        <dbReference type="ARBA" id="ARBA00023242"/>
    </source>
</evidence>
<dbReference type="CDD" id="cd12288">
    <property type="entry name" value="RRM_La_like_plant"/>
    <property type="match status" value="1"/>
</dbReference>
<feature type="region of interest" description="Disordered" evidence="6">
    <location>
        <begin position="1"/>
        <end position="21"/>
    </location>
</feature>
<evidence type="ECO:0000256" key="3">
    <source>
        <dbReference type="ARBA" id="ARBA00022884"/>
    </source>
</evidence>
<keyword evidence="4" id="KW-0539">Nucleus</keyword>
<dbReference type="Gene3D" id="3.30.70.330">
    <property type="match status" value="1"/>
</dbReference>
<proteinExistence type="predicted"/>
<dbReference type="AlphaFoldDB" id="A0AAW1K953"/>
<accession>A0AAW1K953</accession>
<evidence type="ECO:0000313" key="9">
    <source>
        <dbReference type="EMBL" id="KAK9714432.1"/>
    </source>
</evidence>
<dbReference type="InterPro" id="IPR036390">
    <property type="entry name" value="WH_DNA-bd_sf"/>
</dbReference>
<feature type="compositionally biased region" description="Basic residues" evidence="6">
    <location>
        <begin position="295"/>
        <end position="308"/>
    </location>
</feature>
<feature type="region of interest" description="Disordered" evidence="6">
    <location>
        <begin position="232"/>
        <end position="351"/>
    </location>
</feature>
<dbReference type="PROSITE" id="PS50102">
    <property type="entry name" value="RRM"/>
    <property type="match status" value="1"/>
</dbReference>